<feature type="compositionally biased region" description="Polar residues" evidence="9">
    <location>
        <begin position="62"/>
        <end position="77"/>
    </location>
</feature>
<reference evidence="11 12" key="1">
    <citation type="submission" date="2013-11" db="EMBL/GenBank/DDBJ databases">
        <title>Draft genome of the bovine lungworm Dictyocaulus viviparus.</title>
        <authorList>
            <person name="Mitreva M."/>
        </authorList>
    </citation>
    <scope>NUCLEOTIDE SEQUENCE [LARGE SCALE GENOMIC DNA]</scope>
    <source>
        <strain evidence="11 12">HannoverDv2000</strain>
    </source>
</reference>
<accession>A0A0D8Y8X8</accession>
<feature type="transmembrane region" description="Helical" evidence="10">
    <location>
        <begin position="223"/>
        <end position="244"/>
    </location>
</feature>
<evidence type="ECO:0000256" key="1">
    <source>
        <dbReference type="ARBA" id="ARBA00004141"/>
    </source>
</evidence>
<dbReference type="GO" id="GO:0005886">
    <property type="term" value="C:plasma membrane"/>
    <property type="evidence" value="ECO:0007669"/>
    <property type="project" value="TreeGrafter"/>
</dbReference>
<keyword evidence="4" id="KW-0769">Symport</keyword>
<feature type="transmembrane region" description="Helical" evidence="10">
    <location>
        <begin position="364"/>
        <end position="386"/>
    </location>
</feature>
<keyword evidence="5 10" id="KW-1133">Transmembrane helix</keyword>
<keyword evidence="3 10" id="KW-0812">Transmembrane</keyword>
<dbReference type="Proteomes" id="UP000053766">
    <property type="component" value="Unassembled WGS sequence"/>
</dbReference>
<evidence type="ECO:0000256" key="6">
    <source>
        <dbReference type="ARBA" id="ARBA00023136"/>
    </source>
</evidence>
<feature type="binding site" evidence="7">
    <location>
        <position position="171"/>
    </location>
    <ligand>
        <name>Na(+)</name>
        <dbReference type="ChEBI" id="CHEBI:29101"/>
        <label>1</label>
    </ligand>
</feature>
<sequence length="567" mass="63852">MVITSMGHSDAEEGKNEDGRAKEEKKPEELNRESLNRGGYPENRLSGDTLNRESYTRDALNRKSTANRETAPTSKQMILSVLKRVRKRGRTKRKTSRSAETGNTEESIAASQEDSSLESERIEVLITNEFREYAEKVTIGKLSRNSFASSLKLSKLSFYCTLISYVSTMDNFTMFTFSVVRHGLPFLGPFVMCMFVIGFPMVYLELALGQYTHTTVLTIFDRIAPITVGVGVSAVLLLTLNIMIGNDLLSIMYELFFHSMNVFITELPWENCLDKHSKSYCQSPVRNCDDYKPTGNLPVTLQKRFHSNELRLVNLSDTMPLVHHRMAIVWIVSIDIYDFYFNGNNTFDESPDRDTNRSILSIKICYASVSIIFIGGLLTIIVFTYISPPTYPATQIIRSFNSSSFTDLSPWIEAVVQTCNVLQLGSGGMIFMGSQSPFFNDLITDSMVITAVATFTFMSLATVQSLTRDSFILELSHGNFDLFIRAHKNVNNYSVKANRSSTKIYALLMGALNIFGIYHAPLTFIISLLSIITTLASKCIRIEMLFTIAIEYLGLVPTKDTRNTVLY</sequence>
<keyword evidence="8" id="KW-1015">Disulfide bond</keyword>
<dbReference type="Pfam" id="PF00209">
    <property type="entry name" value="SNF"/>
    <property type="match status" value="1"/>
</dbReference>
<dbReference type="GO" id="GO:0089718">
    <property type="term" value="P:amino acid import across plasma membrane"/>
    <property type="evidence" value="ECO:0007669"/>
    <property type="project" value="TreeGrafter"/>
</dbReference>
<reference evidence="12" key="2">
    <citation type="journal article" date="2016" name="Sci. Rep.">
        <title>Dictyocaulus viviparus genome, variome and transcriptome elucidate lungworm biology and support future intervention.</title>
        <authorList>
            <person name="McNulty S.N."/>
            <person name="Strube C."/>
            <person name="Rosa B.A."/>
            <person name="Martin J.C."/>
            <person name="Tyagi R."/>
            <person name="Choi Y.J."/>
            <person name="Wang Q."/>
            <person name="Hallsworth Pepin K."/>
            <person name="Zhang X."/>
            <person name="Ozersky P."/>
            <person name="Wilson R.K."/>
            <person name="Sternberg P.W."/>
            <person name="Gasser R.B."/>
            <person name="Mitreva M."/>
        </authorList>
    </citation>
    <scope>NUCLEOTIDE SEQUENCE [LARGE SCALE GENOMIC DNA]</scope>
    <source>
        <strain evidence="12">HannoverDv2000</strain>
    </source>
</reference>
<feature type="non-terminal residue" evidence="11">
    <location>
        <position position="567"/>
    </location>
</feature>
<keyword evidence="2" id="KW-0813">Transport</keyword>
<dbReference type="SUPFAM" id="SSF161070">
    <property type="entry name" value="SNF-like"/>
    <property type="match status" value="1"/>
</dbReference>
<feature type="compositionally biased region" description="Basic and acidic residues" evidence="9">
    <location>
        <begin position="50"/>
        <end position="61"/>
    </location>
</feature>
<dbReference type="EMBL" id="KN716154">
    <property type="protein sequence ID" value="KJH53283.1"/>
    <property type="molecule type" value="Genomic_DNA"/>
</dbReference>
<evidence type="ECO:0000256" key="4">
    <source>
        <dbReference type="ARBA" id="ARBA00022847"/>
    </source>
</evidence>
<keyword evidence="7" id="KW-0915">Sodium</keyword>
<keyword evidence="6 10" id="KW-0472">Membrane</keyword>
<evidence type="ECO:0000256" key="7">
    <source>
        <dbReference type="PIRSR" id="PIRSR600175-1"/>
    </source>
</evidence>
<evidence type="ECO:0008006" key="13">
    <source>
        <dbReference type="Google" id="ProtNLM"/>
    </source>
</evidence>
<feature type="compositionally biased region" description="Polar residues" evidence="9">
    <location>
        <begin position="99"/>
        <end position="114"/>
    </location>
</feature>
<evidence type="ECO:0000256" key="10">
    <source>
        <dbReference type="SAM" id="Phobius"/>
    </source>
</evidence>
<evidence type="ECO:0000313" key="11">
    <source>
        <dbReference type="EMBL" id="KJH53283.1"/>
    </source>
</evidence>
<evidence type="ECO:0000256" key="9">
    <source>
        <dbReference type="SAM" id="MobiDB-lite"/>
    </source>
</evidence>
<dbReference type="PANTHER" id="PTHR11616">
    <property type="entry name" value="SODIUM/CHLORIDE DEPENDENT TRANSPORTER"/>
    <property type="match status" value="1"/>
</dbReference>
<feature type="region of interest" description="Disordered" evidence="9">
    <location>
        <begin position="1"/>
        <end position="115"/>
    </location>
</feature>
<protein>
    <recommendedName>
        <fullName evidence="13">Sodium:neurotransmitter symporter family protein</fullName>
    </recommendedName>
</protein>
<organism evidence="11 12">
    <name type="scientific">Dictyocaulus viviparus</name>
    <name type="common">Bovine lungworm</name>
    <dbReference type="NCBI Taxonomy" id="29172"/>
    <lineage>
        <taxon>Eukaryota</taxon>
        <taxon>Metazoa</taxon>
        <taxon>Ecdysozoa</taxon>
        <taxon>Nematoda</taxon>
        <taxon>Chromadorea</taxon>
        <taxon>Rhabditida</taxon>
        <taxon>Rhabditina</taxon>
        <taxon>Rhabditomorpha</taxon>
        <taxon>Strongyloidea</taxon>
        <taxon>Metastrongylidae</taxon>
        <taxon>Dictyocaulus</taxon>
    </lineage>
</organism>
<gene>
    <name evidence="11" type="ORF">DICVIV_00594</name>
</gene>
<dbReference type="OrthoDB" id="5877258at2759"/>
<keyword evidence="12" id="KW-1185">Reference proteome</keyword>
<dbReference type="InterPro" id="IPR037272">
    <property type="entry name" value="SNS_sf"/>
</dbReference>
<keyword evidence="7" id="KW-0479">Metal-binding</keyword>
<evidence type="ECO:0000313" key="12">
    <source>
        <dbReference type="Proteomes" id="UP000053766"/>
    </source>
</evidence>
<feature type="transmembrane region" description="Helical" evidence="10">
    <location>
        <begin position="184"/>
        <end position="203"/>
    </location>
</feature>
<comment type="subcellular location">
    <subcellularLocation>
        <location evidence="1">Membrane</location>
        <topology evidence="1">Multi-pass membrane protein</topology>
    </subcellularLocation>
</comment>
<evidence type="ECO:0000256" key="3">
    <source>
        <dbReference type="ARBA" id="ARBA00022692"/>
    </source>
</evidence>
<evidence type="ECO:0000256" key="5">
    <source>
        <dbReference type="ARBA" id="ARBA00022989"/>
    </source>
</evidence>
<dbReference type="GO" id="GO:0005283">
    <property type="term" value="F:amino acid:sodium symporter activity"/>
    <property type="evidence" value="ECO:0007669"/>
    <property type="project" value="TreeGrafter"/>
</dbReference>
<feature type="compositionally biased region" description="Basic and acidic residues" evidence="9">
    <location>
        <begin position="9"/>
        <end position="35"/>
    </location>
</feature>
<dbReference type="PANTHER" id="PTHR11616:SF241">
    <property type="entry name" value="SODIUM- AND CHLORIDE-DEPENDENT GLYCINE TRANSPORTER 2"/>
    <property type="match status" value="1"/>
</dbReference>
<evidence type="ECO:0000256" key="8">
    <source>
        <dbReference type="PIRSR" id="PIRSR600175-2"/>
    </source>
</evidence>
<name>A0A0D8Y8X8_DICVI</name>
<evidence type="ECO:0000256" key="2">
    <source>
        <dbReference type="ARBA" id="ARBA00022448"/>
    </source>
</evidence>
<dbReference type="AlphaFoldDB" id="A0A0D8Y8X8"/>
<proteinExistence type="predicted"/>
<feature type="transmembrane region" description="Helical" evidence="10">
    <location>
        <begin position="504"/>
        <end position="532"/>
    </location>
</feature>
<dbReference type="PROSITE" id="PS50267">
    <property type="entry name" value="NA_NEUROTRAN_SYMP_3"/>
    <property type="match status" value="1"/>
</dbReference>
<feature type="compositionally biased region" description="Basic residues" evidence="9">
    <location>
        <begin position="83"/>
        <end position="96"/>
    </location>
</feature>
<feature type="transmembrane region" description="Helical" evidence="10">
    <location>
        <begin position="442"/>
        <end position="463"/>
    </location>
</feature>
<dbReference type="InterPro" id="IPR000175">
    <property type="entry name" value="Na/ntran_symport"/>
</dbReference>
<feature type="disulfide bond" evidence="8">
    <location>
        <begin position="272"/>
        <end position="281"/>
    </location>
</feature>
<dbReference type="GO" id="GO:0046872">
    <property type="term" value="F:metal ion binding"/>
    <property type="evidence" value="ECO:0007669"/>
    <property type="project" value="UniProtKB-KW"/>
</dbReference>